<protein>
    <recommendedName>
        <fullName evidence="4">DUF2268 domain-containing protein</fullName>
    </recommendedName>
</protein>
<evidence type="ECO:0000313" key="2">
    <source>
        <dbReference type="EMBL" id="GLH69540.1"/>
    </source>
</evidence>
<keyword evidence="3" id="KW-1185">Reference proteome</keyword>
<dbReference type="RefSeq" id="WP_285723556.1">
    <property type="nucleotide sequence ID" value="NZ_BSDD01000002.1"/>
</dbReference>
<feature type="chain" id="PRO_5046891754" description="DUF2268 domain-containing protein" evidence="1">
    <location>
        <begin position="24"/>
        <end position="327"/>
    </location>
</feature>
<keyword evidence="1" id="KW-0732">Signal</keyword>
<reference evidence="2 3" key="1">
    <citation type="journal article" date="2023" name="Antonie Van Leeuwenhoek">
        <title>Mesoterricola silvestris gen. nov., sp. nov., Mesoterricola sediminis sp. nov., Geothrix oryzae sp. nov., Geothrix edaphica sp. nov., Geothrix rubra sp. nov., and Geothrix limicola sp. nov., six novel members of Acidobacteriota isolated from soils.</title>
        <authorList>
            <person name="Itoh H."/>
            <person name="Sugisawa Y."/>
            <person name="Mise K."/>
            <person name="Xu Z."/>
            <person name="Kuniyasu M."/>
            <person name="Ushijima N."/>
            <person name="Kawano K."/>
            <person name="Kobayashi E."/>
            <person name="Shiratori Y."/>
            <person name="Masuda Y."/>
            <person name="Senoo K."/>
        </authorList>
    </citation>
    <scope>NUCLEOTIDE SEQUENCE [LARGE SCALE GENOMIC DNA]</scope>
    <source>
        <strain evidence="2 3">Red803</strain>
    </source>
</reference>
<name>A0ABQ5Q549_9BACT</name>
<proteinExistence type="predicted"/>
<sequence>MIRGTPILIGFATGLLAGSPALAGDPAAAPATAFEAFWSRAQGQPFEIQLRLWDQLVEQPRQALYEAAVWEARDHPDWRSRKMRLLRARFAAYDRIAGQIPAAAEALASALPGQAGRLRALFPEATAHPAIRVVLAPDFDAKSGLLADGTPVLLLAVDSLVLEHADLDILLPHELFHLFHATHAGVLNDGVMPGATLLLPLFAEGLATQVSAALAPGRTEGQLLLQDDLGALPAARLPEIARRFLADADRPAIDPAHREAFRRWFNASPKGSRDGLPDRAGYWLGLQVVRHLGQIHPLQEMASWSPVQAQAEARGALRFLAGGPQVP</sequence>
<evidence type="ECO:0008006" key="4">
    <source>
        <dbReference type="Google" id="ProtNLM"/>
    </source>
</evidence>
<dbReference type="Proteomes" id="UP001165089">
    <property type="component" value="Unassembled WGS sequence"/>
</dbReference>
<accession>A0ABQ5Q549</accession>
<organism evidence="2 3">
    <name type="scientific">Geothrix rubra</name>
    <dbReference type="NCBI Taxonomy" id="2927977"/>
    <lineage>
        <taxon>Bacteria</taxon>
        <taxon>Pseudomonadati</taxon>
        <taxon>Acidobacteriota</taxon>
        <taxon>Holophagae</taxon>
        <taxon>Holophagales</taxon>
        <taxon>Holophagaceae</taxon>
        <taxon>Geothrix</taxon>
    </lineage>
</organism>
<gene>
    <name evidence="2" type="ORF">GETHPA_10730</name>
</gene>
<dbReference type="EMBL" id="BSDD01000002">
    <property type="protein sequence ID" value="GLH69540.1"/>
    <property type="molecule type" value="Genomic_DNA"/>
</dbReference>
<comment type="caution">
    <text evidence="2">The sequence shown here is derived from an EMBL/GenBank/DDBJ whole genome shotgun (WGS) entry which is preliminary data.</text>
</comment>
<evidence type="ECO:0000313" key="3">
    <source>
        <dbReference type="Proteomes" id="UP001165089"/>
    </source>
</evidence>
<evidence type="ECO:0000256" key="1">
    <source>
        <dbReference type="SAM" id="SignalP"/>
    </source>
</evidence>
<feature type="signal peptide" evidence="1">
    <location>
        <begin position="1"/>
        <end position="23"/>
    </location>
</feature>